<dbReference type="WBParaSite" id="Hba_02318">
    <property type="protein sequence ID" value="Hba_02318"/>
    <property type="gene ID" value="Hba_02318"/>
</dbReference>
<reference evidence="3" key="1">
    <citation type="submission" date="2016-11" db="UniProtKB">
        <authorList>
            <consortium name="WormBaseParasite"/>
        </authorList>
    </citation>
    <scope>IDENTIFICATION</scope>
</reference>
<name>A0A1I7WCB5_HETBA</name>
<keyword evidence="2" id="KW-1185">Reference proteome</keyword>
<evidence type="ECO:0000256" key="1">
    <source>
        <dbReference type="SAM" id="MobiDB-lite"/>
    </source>
</evidence>
<evidence type="ECO:0000313" key="2">
    <source>
        <dbReference type="Proteomes" id="UP000095283"/>
    </source>
</evidence>
<feature type="region of interest" description="Disordered" evidence="1">
    <location>
        <begin position="18"/>
        <end position="53"/>
    </location>
</feature>
<feature type="compositionally biased region" description="Low complexity" evidence="1">
    <location>
        <begin position="42"/>
        <end position="52"/>
    </location>
</feature>
<dbReference type="AlphaFoldDB" id="A0A1I7WCB5"/>
<sequence>MGGAAVCKQDRRRSRTYQYCSKMSGGLSRPRDPSSAKQHSYQQQQQQQQQQQHTALIVKPSCFIQEKSVTMERFKKSRTRKFFHPYARLAQTTAPKLQFSIGMSASGDICDL</sequence>
<proteinExistence type="predicted"/>
<dbReference type="Proteomes" id="UP000095283">
    <property type="component" value="Unplaced"/>
</dbReference>
<evidence type="ECO:0000313" key="3">
    <source>
        <dbReference type="WBParaSite" id="Hba_02318"/>
    </source>
</evidence>
<accession>A0A1I7WCB5</accession>
<protein>
    <submittedName>
        <fullName evidence="3">Uncharacterized protein</fullName>
    </submittedName>
</protein>
<organism evidence="2 3">
    <name type="scientific">Heterorhabditis bacteriophora</name>
    <name type="common">Entomopathogenic nematode worm</name>
    <dbReference type="NCBI Taxonomy" id="37862"/>
    <lineage>
        <taxon>Eukaryota</taxon>
        <taxon>Metazoa</taxon>
        <taxon>Ecdysozoa</taxon>
        <taxon>Nematoda</taxon>
        <taxon>Chromadorea</taxon>
        <taxon>Rhabditida</taxon>
        <taxon>Rhabditina</taxon>
        <taxon>Rhabditomorpha</taxon>
        <taxon>Strongyloidea</taxon>
        <taxon>Heterorhabditidae</taxon>
        <taxon>Heterorhabditis</taxon>
    </lineage>
</organism>